<evidence type="ECO:0000313" key="7">
    <source>
        <dbReference type="EMBL" id="WGV23505.1"/>
    </source>
</evidence>
<dbReference type="Proteomes" id="UP001223520">
    <property type="component" value="Chromosome"/>
</dbReference>
<dbReference type="RefSeq" id="WP_281480831.1">
    <property type="nucleotide sequence ID" value="NZ_CP124543.1"/>
</dbReference>
<proteinExistence type="predicted"/>
<evidence type="ECO:0000256" key="6">
    <source>
        <dbReference type="SAM" id="Phobius"/>
    </source>
</evidence>
<sequence length="308" mass="34280">MPKSRFIKFFRHFSWHTLKKTIVRTTQRRLLGLASEIAFNAMLSLFPAILALLTAIGLFEKSLQDTFRQLANQISQVAPEAALTLIREFATKEITDPKNGGLFSLSFVIAIWTASGAISTAMTALDQIHQIPPKKMRPFWKAKLVSLGLTIGTILLFVLASFLVFMSDLLLVMVVNGNSSLEFLLHIWQLLRWPLALGIVASAFSFVYRYGPSIWNPGTPMMPGAIVAAVFWAILSALFRAYVANFGNYNKVYGAVGAVIVLMLWLWMSAAVLLVGDQLNVTVGEQMRSKADEDLLENTHPRVNQSMK</sequence>
<evidence type="ECO:0000256" key="5">
    <source>
        <dbReference type="ARBA" id="ARBA00023136"/>
    </source>
</evidence>
<evidence type="ECO:0000313" key="8">
    <source>
        <dbReference type="Proteomes" id="UP001223520"/>
    </source>
</evidence>
<dbReference type="PANTHER" id="PTHR30213:SF0">
    <property type="entry name" value="UPF0761 MEMBRANE PROTEIN YIHY"/>
    <property type="match status" value="1"/>
</dbReference>
<organism evidence="7 8">
    <name type="scientific">Halotia branconii CENA392</name>
    <dbReference type="NCBI Taxonomy" id="1539056"/>
    <lineage>
        <taxon>Bacteria</taxon>
        <taxon>Bacillati</taxon>
        <taxon>Cyanobacteriota</taxon>
        <taxon>Cyanophyceae</taxon>
        <taxon>Nostocales</taxon>
        <taxon>Nodulariaceae</taxon>
        <taxon>Halotia</taxon>
    </lineage>
</organism>
<dbReference type="Pfam" id="PF03631">
    <property type="entry name" value="Virul_fac_BrkB"/>
    <property type="match status" value="1"/>
</dbReference>
<evidence type="ECO:0000256" key="4">
    <source>
        <dbReference type="ARBA" id="ARBA00022989"/>
    </source>
</evidence>
<comment type="subcellular location">
    <subcellularLocation>
        <location evidence="1">Cell membrane</location>
        <topology evidence="1">Multi-pass membrane protein</topology>
    </subcellularLocation>
</comment>
<evidence type="ECO:0000256" key="3">
    <source>
        <dbReference type="ARBA" id="ARBA00022692"/>
    </source>
</evidence>
<keyword evidence="8" id="KW-1185">Reference proteome</keyword>
<feature type="transmembrane region" description="Helical" evidence="6">
    <location>
        <begin position="102"/>
        <end position="125"/>
    </location>
</feature>
<accession>A0AAJ6P7C8</accession>
<dbReference type="PANTHER" id="PTHR30213">
    <property type="entry name" value="INNER MEMBRANE PROTEIN YHJD"/>
    <property type="match status" value="1"/>
</dbReference>
<dbReference type="KEGG" id="hbq:QI031_16920"/>
<evidence type="ECO:0000256" key="1">
    <source>
        <dbReference type="ARBA" id="ARBA00004651"/>
    </source>
</evidence>
<keyword evidence="2" id="KW-1003">Cell membrane</keyword>
<evidence type="ECO:0000256" key="2">
    <source>
        <dbReference type="ARBA" id="ARBA00022475"/>
    </source>
</evidence>
<dbReference type="InterPro" id="IPR017039">
    <property type="entry name" value="Virul_fac_BrkB"/>
</dbReference>
<feature type="transmembrane region" description="Helical" evidence="6">
    <location>
        <begin position="191"/>
        <end position="210"/>
    </location>
</feature>
<dbReference type="NCBIfam" id="TIGR00765">
    <property type="entry name" value="yihY_not_rbn"/>
    <property type="match status" value="1"/>
</dbReference>
<feature type="transmembrane region" description="Helical" evidence="6">
    <location>
        <begin position="37"/>
        <end position="59"/>
    </location>
</feature>
<protein>
    <submittedName>
        <fullName evidence="7">YihY/virulence factor BrkB family protein</fullName>
    </submittedName>
</protein>
<name>A0AAJ6P7C8_9CYAN</name>
<dbReference type="GO" id="GO:0005886">
    <property type="term" value="C:plasma membrane"/>
    <property type="evidence" value="ECO:0007669"/>
    <property type="project" value="UniProtKB-SubCell"/>
</dbReference>
<keyword evidence="4 6" id="KW-1133">Transmembrane helix</keyword>
<reference evidence="7 8" key="1">
    <citation type="journal article" date="2023" name="Limnol Oceanogr Lett">
        <title>Environmental adaptations by the intertidal Antarctic cyanobacterium Halotia branconii CENA392 as revealed using long-read genome sequencing.</title>
        <authorList>
            <person name="Dextro R.B."/>
            <person name="Delbaje E."/>
            <person name="Freitas P.N.N."/>
            <person name="Geraldes V."/>
            <person name="Pinto E."/>
            <person name="Long P.F."/>
            <person name="Fiore M.F."/>
        </authorList>
    </citation>
    <scope>NUCLEOTIDE SEQUENCE [LARGE SCALE GENOMIC DNA]</scope>
    <source>
        <strain evidence="7 8">CENA392</strain>
    </source>
</reference>
<gene>
    <name evidence="7" type="ORF">QI031_16920</name>
</gene>
<keyword evidence="3 6" id="KW-0812">Transmembrane</keyword>
<feature type="transmembrane region" description="Helical" evidence="6">
    <location>
        <begin position="146"/>
        <end position="171"/>
    </location>
</feature>
<keyword evidence="5 6" id="KW-0472">Membrane</keyword>
<dbReference type="PIRSF" id="PIRSF035875">
    <property type="entry name" value="RNase_BN"/>
    <property type="match status" value="1"/>
</dbReference>
<dbReference type="EMBL" id="CP124543">
    <property type="protein sequence ID" value="WGV23505.1"/>
    <property type="molecule type" value="Genomic_DNA"/>
</dbReference>
<dbReference type="AlphaFoldDB" id="A0AAJ6P7C8"/>
<feature type="transmembrane region" description="Helical" evidence="6">
    <location>
        <begin position="222"/>
        <end position="243"/>
    </location>
</feature>
<feature type="transmembrane region" description="Helical" evidence="6">
    <location>
        <begin position="255"/>
        <end position="276"/>
    </location>
</feature>